<dbReference type="EMBL" id="LCRI01000034">
    <property type="protein sequence ID" value="KKW32141.1"/>
    <property type="molecule type" value="Genomic_DNA"/>
</dbReference>
<dbReference type="Proteomes" id="UP000034711">
    <property type="component" value="Unassembled WGS sequence"/>
</dbReference>
<accession>A0A0G1XML4</accession>
<proteinExistence type="predicted"/>
<dbReference type="Gene3D" id="3.40.50.1000">
    <property type="entry name" value="HAD superfamily/HAD-like"/>
    <property type="match status" value="1"/>
</dbReference>
<evidence type="ECO:0000313" key="2">
    <source>
        <dbReference type="Proteomes" id="UP000034711"/>
    </source>
</evidence>
<dbReference type="CDD" id="cd01427">
    <property type="entry name" value="HAD_like"/>
    <property type="match status" value="1"/>
</dbReference>
<dbReference type="SUPFAM" id="SSF56784">
    <property type="entry name" value="HAD-like"/>
    <property type="match status" value="1"/>
</dbReference>
<dbReference type="InterPro" id="IPR036412">
    <property type="entry name" value="HAD-like_sf"/>
</dbReference>
<organism evidence="1 2">
    <name type="scientific">Candidatus Uhrbacteria bacterium GW2011_GWA2_53_10</name>
    <dbReference type="NCBI Taxonomy" id="1618980"/>
    <lineage>
        <taxon>Bacteria</taxon>
        <taxon>Candidatus Uhriibacteriota</taxon>
    </lineage>
</organism>
<dbReference type="AlphaFoldDB" id="A0A0G1XML4"/>
<reference evidence="1 2" key="1">
    <citation type="journal article" date="2015" name="Nature">
        <title>rRNA introns, odd ribosomes, and small enigmatic genomes across a large radiation of phyla.</title>
        <authorList>
            <person name="Brown C.T."/>
            <person name="Hug L.A."/>
            <person name="Thomas B.C."/>
            <person name="Sharon I."/>
            <person name="Castelle C.J."/>
            <person name="Singh A."/>
            <person name="Wilkins M.J."/>
            <person name="Williams K.H."/>
            <person name="Banfield J.F."/>
        </authorList>
    </citation>
    <scope>NUCLEOTIDE SEQUENCE [LARGE SCALE GENOMIC DNA]</scope>
</reference>
<evidence type="ECO:0000313" key="1">
    <source>
        <dbReference type="EMBL" id="KKW32141.1"/>
    </source>
</evidence>
<protein>
    <submittedName>
        <fullName evidence="1">Uncharacterized protein</fullName>
    </submittedName>
</protein>
<sequence>MEKNKIIFLDWDGTLCWSRFWGSLRSISSQDFALGQKIDDILFSKNRALINDWMRGQKSSEELNTFLSEQLQTNPERLWNIFLQDCKSMEFDDQLRKKIEQMRTCAHVVLVTGNMDCFSRFTVPALELEKVFDKIINSSDLGYLKTERGGETFLTCTREYNIQINKTFLIDDSVKTCEFFNSLGGRSYAVLNGKDDTLRFMEDACQTAVD</sequence>
<dbReference type="InterPro" id="IPR023214">
    <property type="entry name" value="HAD_sf"/>
</dbReference>
<name>A0A0G1XML4_9BACT</name>
<comment type="caution">
    <text evidence="1">The sequence shown here is derived from an EMBL/GenBank/DDBJ whole genome shotgun (WGS) entry which is preliminary data.</text>
</comment>
<gene>
    <name evidence="1" type="ORF">UY77_C0034G0016</name>
</gene>